<dbReference type="AlphaFoldDB" id="A0AAW1XQC3"/>
<protein>
    <recommendedName>
        <fullName evidence="1">KIB1-4 beta-propeller domain-containing protein</fullName>
    </recommendedName>
</protein>
<evidence type="ECO:0000313" key="3">
    <source>
        <dbReference type="Proteomes" id="UP001457282"/>
    </source>
</evidence>
<name>A0AAW1XQC3_RUBAR</name>
<dbReference type="PANTHER" id="PTHR44259:SF108">
    <property type="entry name" value="F-BOX PROTEIN SKIP23-LIKE"/>
    <property type="match status" value="1"/>
</dbReference>
<proteinExistence type="predicted"/>
<evidence type="ECO:0000259" key="1">
    <source>
        <dbReference type="Pfam" id="PF03478"/>
    </source>
</evidence>
<comment type="caution">
    <text evidence="2">The sequence shown here is derived from an EMBL/GenBank/DDBJ whole genome shotgun (WGS) entry which is preliminary data.</text>
</comment>
<accession>A0AAW1XQC3</accession>
<reference evidence="2 3" key="1">
    <citation type="journal article" date="2023" name="G3 (Bethesda)">
        <title>A chromosome-length genome assembly and annotation of blackberry (Rubus argutus, cv. 'Hillquist').</title>
        <authorList>
            <person name="Bruna T."/>
            <person name="Aryal R."/>
            <person name="Dudchenko O."/>
            <person name="Sargent D.J."/>
            <person name="Mead D."/>
            <person name="Buti M."/>
            <person name="Cavallini A."/>
            <person name="Hytonen T."/>
            <person name="Andres J."/>
            <person name="Pham M."/>
            <person name="Weisz D."/>
            <person name="Mascagni F."/>
            <person name="Usai G."/>
            <person name="Natali L."/>
            <person name="Bassil N."/>
            <person name="Fernandez G.E."/>
            <person name="Lomsadze A."/>
            <person name="Armour M."/>
            <person name="Olukolu B."/>
            <person name="Poorten T."/>
            <person name="Britton C."/>
            <person name="Davik J."/>
            <person name="Ashrafi H."/>
            <person name="Aiden E.L."/>
            <person name="Borodovsky M."/>
            <person name="Worthington M."/>
        </authorList>
    </citation>
    <scope>NUCLEOTIDE SEQUENCE [LARGE SCALE GENOMIC DNA]</scope>
    <source>
        <strain evidence="2">PI 553951</strain>
    </source>
</reference>
<dbReference type="EMBL" id="JBEDUW010000003">
    <property type="protein sequence ID" value="KAK9938918.1"/>
    <property type="molecule type" value="Genomic_DNA"/>
</dbReference>
<evidence type="ECO:0000313" key="2">
    <source>
        <dbReference type="EMBL" id="KAK9938918.1"/>
    </source>
</evidence>
<keyword evidence="3" id="KW-1185">Reference proteome</keyword>
<dbReference type="Pfam" id="PF03478">
    <property type="entry name" value="Beta-prop_KIB1-4"/>
    <property type="match status" value="1"/>
</dbReference>
<gene>
    <name evidence="2" type="ORF">M0R45_015629</name>
</gene>
<sequence>MGDPKRRTRASNSPVLVYQRKRRKVSIAPNWSDDLPEDLIISVAKRPTDLEDFIFFGAVCKSWRLAAMEVKKNCLTNTIRLRLLTHQVPLLMLPIIFMRNRSNLILSMNKKVEFYNLGKGYKWNLLHPLNHAKIELPDGRARFGDYIVDTIQKFALSSSPSWTVDFIVMFHSRFLRVPFTNSKSWLESEVKSLGNKSIFLSKSSSSFSIEASDNSRCKSNCIYFMNNKIVCRGGSRDMGVYKMEDGTINRDFDKLFNYEEIRGFHLWIQPSL</sequence>
<dbReference type="InterPro" id="IPR005174">
    <property type="entry name" value="KIB1-4_b-propeller"/>
</dbReference>
<feature type="domain" description="KIB1-4 beta-propeller" evidence="1">
    <location>
        <begin position="183"/>
        <end position="242"/>
    </location>
</feature>
<dbReference type="Proteomes" id="UP001457282">
    <property type="component" value="Unassembled WGS sequence"/>
</dbReference>
<dbReference type="InterPro" id="IPR050942">
    <property type="entry name" value="F-box_BR-signaling"/>
</dbReference>
<organism evidence="2 3">
    <name type="scientific">Rubus argutus</name>
    <name type="common">Southern blackberry</name>
    <dbReference type="NCBI Taxonomy" id="59490"/>
    <lineage>
        <taxon>Eukaryota</taxon>
        <taxon>Viridiplantae</taxon>
        <taxon>Streptophyta</taxon>
        <taxon>Embryophyta</taxon>
        <taxon>Tracheophyta</taxon>
        <taxon>Spermatophyta</taxon>
        <taxon>Magnoliopsida</taxon>
        <taxon>eudicotyledons</taxon>
        <taxon>Gunneridae</taxon>
        <taxon>Pentapetalae</taxon>
        <taxon>rosids</taxon>
        <taxon>fabids</taxon>
        <taxon>Rosales</taxon>
        <taxon>Rosaceae</taxon>
        <taxon>Rosoideae</taxon>
        <taxon>Rosoideae incertae sedis</taxon>
        <taxon>Rubus</taxon>
    </lineage>
</organism>
<dbReference type="PANTHER" id="PTHR44259">
    <property type="entry name" value="OS07G0183000 PROTEIN-RELATED"/>
    <property type="match status" value="1"/>
</dbReference>